<dbReference type="AlphaFoldDB" id="A0AAR5QII3"/>
<keyword evidence="3" id="KW-1185">Reference proteome</keyword>
<evidence type="ECO:0000256" key="1">
    <source>
        <dbReference type="SAM" id="SignalP"/>
    </source>
</evidence>
<dbReference type="RefSeq" id="XP_019773034.1">
    <property type="nucleotide sequence ID" value="XM_019917475.2"/>
</dbReference>
<evidence type="ECO:0000313" key="3">
    <source>
        <dbReference type="Proteomes" id="UP000019118"/>
    </source>
</evidence>
<dbReference type="Proteomes" id="UP000019118">
    <property type="component" value="Unassembled WGS sequence"/>
</dbReference>
<accession>A0AAR5QII3</accession>
<protein>
    <recommendedName>
        <fullName evidence="4">Protein sleepless</fullName>
    </recommendedName>
</protein>
<dbReference type="GeneID" id="109546501"/>
<keyword evidence="1" id="KW-0732">Signal</keyword>
<evidence type="ECO:0000313" key="2">
    <source>
        <dbReference type="EnsemblMetazoa" id="XP_019773034.1"/>
    </source>
</evidence>
<sequence>MTFSAVFYFVVSIFVSSISGIAAQGSNLLFCHTCSPLTDGTNCNEVNSDTLTSCPNWDGHEVSVDCFAAFLDFDNAQLPDIGWDRSRNPSTGVYRGCAETHSSIPDFCVFYREQVAPANISLISCVTCEDHACNSHRFHPNGQIAGGENLQPMHSLLALVSVVTFMIST</sequence>
<organism evidence="2 3">
    <name type="scientific">Dendroctonus ponderosae</name>
    <name type="common">Mountain pine beetle</name>
    <dbReference type="NCBI Taxonomy" id="77166"/>
    <lineage>
        <taxon>Eukaryota</taxon>
        <taxon>Metazoa</taxon>
        <taxon>Ecdysozoa</taxon>
        <taxon>Arthropoda</taxon>
        <taxon>Hexapoda</taxon>
        <taxon>Insecta</taxon>
        <taxon>Pterygota</taxon>
        <taxon>Neoptera</taxon>
        <taxon>Endopterygota</taxon>
        <taxon>Coleoptera</taxon>
        <taxon>Polyphaga</taxon>
        <taxon>Cucujiformia</taxon>
        <taxon>Curculionidae</taxon>
        <taxon>Scolytinae</taxon>
        <taxon>Dendroctonus</taxon>
    </lineage>
</organism>
<name>A0AAR5QII3_DENPD</name>
<reference evidence="3" key="1">
    <citation type="journal article" date="2013" name="Genome Biol.">
        <title>Draft genome of the mountain pine beetle, Dendroctonus ponderosae Hopkins, a major forest pest.</title>
        <authorList>
            <person name="Keeling C.I."/>
            <person name="Yuen M.M."/>
            <person name="Liao N.Y."/>
            <person name="Docking T.R."/>
            <person name="Chan S.K."/>
            <person name="Taylor G.A."/>
            <person name="Palmquist D.L."/>
            <person name="Jackman S.D."/>
            <person name="Nguyen A."/>
            <person name="Li M."/>
            <person name="Henderson H."/>
            <person name="Janes J.K."/>
            <person name="Zhao Y."/>
            <person name="Pandoh P."/>
            <person name="Moore R."/>
            <person name="Sperling F.A."/>
            <person name="Huber D.P."/>
            <person name="Birol I."/>
            <person name="Jones S.J."/>
            <person name="Bohlmann J."/>
        </authorList>
    </citation>
    <scope>NUCLEOTIDE SEQUENCE</scope>
</reference>
<dbReference type="KEGG" id="dpa:109546501"/>
<reference evidence="2" key="2">
    <citation type="submission" date="2024-08" db="UniProtKB">
        <authorList>
            <consortium name="EnsemblMetazoa"/>
        </authorList>
    </citation>
    <scope>IDENTIFICATION</scope>
</reference>
<proteinExistence type="predicted"/>
<evidence type="ECO:0008006" key="4">
    <source>
        <dbReference type="Google" id="ProtNLM"/>
    </source>
</evidence>
<feature type="chain" id="PRO_5043400670" description="Protein sleepless" evidence="1">
    <location>
        <begin position="24"/>
        <end position="169"/>
    </location>
</feature>
<feature type="signal peptide" evidence="1">
    <location>
        <begin position="1"/>
        <end position="23"/>
    </location>
</feature>
<dbReference type="EnsemblMetazoa" id="XM_019917475.1">
    <property type="protein sequence ID" value="XP_019773034.1"/>
    <property type="gene ID" value="LOC109546501"/>
</dbReference>